<proteinExistence type="predicted"/>
<sequence length="151" mass="17809">MDTIFTLGDSENINSKLNLDELYEKKQQHDLHTISIYNKILNRIHLKIKVVSRTNITNQFCWFVIPEMMIGVPKYDHGACTAYIIDKLRENGFVIRYTHPNLLFISWKHWIPSYVRNEIKKKTGVVIDGYGNKINKEDEKNTREIKNPETN</sequence>
<accession>A0A6C0BYS1</accession>
<name>A0A6C0BYS1_9ZZZZ</name>
<dbReference type="EMBL" id="MN739282">
    <property type="protein sequence ID" value="QHS96971.1"/>
    <property type="molecule type" value="Genomic_DNA"/>
</dbReference>
<dbReference type="Pfam" id="PF19063">
    <property type="entry name" value="DUF5759"/>
    <property type="match status" value="1"/>
</dbReference>
<evidence type="ECO:0000313" key="1">
    <source>
        <dbReference type="EMBL" id="QHS96971.1"/>
    </source>
</evidence>
<dbReference type="AlphaFoldDB" id="A0A6C0BYS1"/>
<reference evidence="1" key="1">
    <citation type="journal article" date="2020" name="Nature">
        <title>Giant virus diversity and host interactions through global metagenomics.</title>
        <authorList>
            <person name="Schulz F."/>
            <person name="Roux S."/>
            <person name="Paez-Espino D."/>
            <person name="Jungbluth S."/>
            <person name="Walsh D.A."/>
            <person name="Denef V.J."/>
            <person name="McMahon K.D."/>
            <person name="Konstantinidis K.T."/>
            <person name="Eloe-Fadrosh E.A."/>
            <person name="Kyrpides N.C."/>
            <person name="Woyke T."/>
        </authorList>
    </citation>
    <scope>NUCLEOTIDE SEQUENCE</scope>
    <source>
        <strain evidence="1">GVMAG-M-3300020166-5</strain>
    </source>
</reference>
<protein>
    <submittedName>
        <fullName evidence="1">Uncharacterized protein</fullName>
    </submittedName>
</protein>
<dbReference type="InterPro" id="IPR043977">
    <property type="entry name" value="DUF5759"/>
</dbReference>
<organism evidence="1">
    <name type="scientific">viral metagenome</name>
    <dbReference type="NCBI Taxonomy" id="1070528"/>
    <lineage>
        <taxon>unclassified sequences</taxon>
        <taxon>metagenomes</taxon>
        <taxon>organismal metagenomes</taxon>
    </lineage>
</organism>